<evidence type="ECO:0000313" key="2">
    <source>
        <dbReference type="EMBL" id="CZT13700.1"/>
    </source>
</evidence>
<evidence type="ECO:0000313" key="3">
    <source>
        <dbReference type="Proteomes" id="UP000178129"/>
    </source>
</evidence>
<organism evidence="2 3">
    <name type="scientific">Rhynchosporium graminicola</name>
    <dbReference type="NCBI Taxonomy" id="2792576"/>
    <lineage>
        <taxon>Eukaryota</taxon>
        <taxon>Fungi</taxon>
        <taxon>Dikarya</taxon>
        <taxon>Ascomycota</taxon>
        <taxon>Pezizomycotina</taxon>
        <taxon>Leotiomycetes</taxon>
        <taxon>Helotiales</taxon>
        <taxon>Ploettnerulaceae</taxon>
        <taxon>Rhynchosporium</taxon>
    </lineage>
</organism>
<feature type="domain" description="Methyltransferase type 11" evidence="1">
    <location>
        <begin position="55"/>
        <end position="157"/>
    </location>
</feature>
<dbReference type="Pfam" id="PF08241">
    <property type="entry name" value="Methyltransf_11"/>
    <property type="match status" value="1"/>
</dbReference>
<dbReference type="PANTHER" id="PTHR44942:SF10">
    <property type="entry name" value="METHYLTRANSFERASE TYPE 11 DOMAIN-CONTAINING PROTEIN"/>
    <property type="match status" value="1"/>
</dbReference>
<dbReference type="AlphaFoldDB" id="A0A1E1LT60"/>
<gene>
    <name evidence="2" type="ORF">RCO7_00668</name>
</gene>
<dbReference type="PANTHER" id="PTHR44942">
    <property type="entry name" value="METHYLTRANSF_11 DOMAIN-CONTAINING PROTEIN"/>
    <property type="match status" value="1"/>
</dbReference>
<dbReference type="Gene3D" id="3.40.50.150">
    <property type="entry name" value="Vaccinia Virus protein VP39"/>
    <property type="match status" value="1"/>
</dbReference>
<dbReference type="SUPFAM" id="SSF53335">
    <property type="entry name" value="S-adenosyl-L-methionine-dependent methyltransferases"/>
    <property type="match status" value="1"/>
</dbReference>
<dbReference type="CDD" id="cd02440">
    <property type="entry name" value="AdoMet_MTases"/>
    <property type="match status" value="1"/>
</dbReference>
<dbReference type="Proteomes" id="UP000178129">
    <property type="component" value="Unassembled WGS sequence"/>
</dbReference>
<dbReference type="InterPro" id="IPR029063">
    <property type="entry name" value="SAM-dependent_MTases_sf"/>
</dbReference>
<sequence>MTTPQPFTSSEKTFTSYTKEQGKTYAQARPTYNPKLYELVLEHHTTTGALPDTLLDVGCGPGITARALAPSFAHLIGLDPSEGMIAEARSLSGKTAAGENIRYEISTAEDLGWHLDQPVEDGSVDLITASTAAHWFDMAAFWPRAARVLKPGGTVAIWGSGQIGIHHSVPNSEALNAALMDFEEKDLLPFFEPGNWLTRNLYVGLPLPWTLTTPVVEFDEESFLRMEWGTGERNSEEFFTGGALTMNLDVMEKIIGTASPVQRWREANPETNGTEKDVVRRVRREIERLMGEVGVGKGKEIIKGSPKGVLLIVKKKKA</sequence>
<accession>A0A1E1LT60</accession>
<dbReference type="InParanoid" id="A0A1E1LT60"/>
<evidence type="ECO:0000259" key="1">
    <source>
        <dbReference type="Pfam" id="PF08241"/>
    </source>
</evidence>
<dbReference type="InterPro" id="IPR051052">
    <property type="entry name" value="Diverse_substrate_MTase"/>
</dbReference>
<dbReference type="InterPro" id="IPR013216">
    <property type="entry name" value="Methyltransf_11"/>
</dbReference>
<proteinExistence type="predicted"/>
<protein>
    <submittedName>
        <fullName evidence="2">Related to trans-aconitate 3-methyltransferase</fullName>
    </submittedName>
</protein>
<name>A0A1E1LT60_9HELO</name>
<dbReference type="GO" id="GO:0008757">
    <property type="term" value="F:S-adenosylmethionine-dependent methyltransferase activity"/>
    <property type="evidence" value="ECO:0007669"/>
    <property type="project" value="InterPro"/>
</dbReference>
<keyword evidence="3" id="KW-1185">Reference proteome</keyword>
<reference evidence="3" key="1">
    <citation type="submission" date="2016-03" db="EMBL/GenBank/DDBJ databases">
        <authorList>
            <person name="Ploux O."/>
        </authorList>
    </citation>
    <scope>NUCLEOTIDE SEQUENCE [LARGE SCALE GENOMIC DNA]</scope>
    <source>
        <strain evidence="3">UK7</strain>
    </source>
</reference>
<dbReference type="EMBL" id="FJUW01000095">
    <property type="protein sequence ID" value="CZT13700.1"/>
    <property type="molecule type" value="Genomic_DNA"/>
</dbReference>
<dbReference type="STRING" id="914237.A0A1E1LT60"/>
<comment type="caution">
    <text evidence="2">The sequence shown here is derived from an EMBL/GenBank/DDBJ whole genome shotgun (WGS) entry which is preliminary data.</text>
</comment>